<keyword evidence="2" id="KW-0805">Transcription regulation</keyword>
<dbReference type="SUPFAM" id="SSF53850">
    <property type="entry name" value="Periplasmic binding protein-like II"/>
    <property type="match status" value="1"/>
</dbReference>
<reference evidence="6 7" key="1">
    <citation type="submission" date="2016-01" db="EMBL/GenBank/DDBJ databases">
        <title>Janibacter melonis strain CD11_4 genome sequencing and assembly.</title>
        <authorList>
            <person name="Nair G.R."/>
            <person name="Kaur G."/>
            <person name="Chander A.M."/>
            <person name="Mayilraj S."/>
        </authorList>
    </citation>
    <scope>NUCLEOTIDE SEQUENCE [LARGE SCALE GENOMIC DNA]</scope>
    <source>
        <strain evidence="6 7">CD11-4</strain>
    </source>
</reference>
<dbReference type="GO" id="GO:0032993">
    <property type="term" value="C:protein-DNA complex"/>
    <property type="evidence" value="ECO:0007669"/>
    <property type="project" value="TreeGrafter"/>
</dbReference>
<dbReference type="AlphaFoldDB" id="A0A176QBB4"/>
<name>A0A176QBB4_9MICO</name>
<evidence type="ECO:0000256" key="3">
    <source>
        <dbReference type="ARBA" id="ARBA00023125"/>
    </source>
</evidence>
<dbReference type="InterPro" id="IPR000847">
    <property type="entry name" value="LysR_HTH_N"/>
</dbReference>
<dbReference type="Gene3D" id="1.10.10.10">
    <property type="entry name" value="Winged helix-like DNA-binding domain superfamily/Winged helix DNA-binding domain"/>
    <property type="match status" value="1"/>
</dbReference>
<dbReference type="InterPro" id="IPR036388">
    <property type="entry name" value="WH-like_DNA-bd_sf"/>
</dbReference>
<keyword evidence="3" id="KW-0238">DNA-binding</keyword>
<dbReference type="InterPro" id="IPR036390">
    <property type="entry name" value="WH_DNA-bd_sf"/>
</dbReference>
<dbReference type="GO" id="GO:0003700">
    <property type="term" value="F:DNA-binding transcription factor activity"/>
    <property type="evidence" value="ECO:0007669"/>
    <property type="project" value="InterPro"/>
</dbReference>
<dbReference type="PROSITE" id="PS50931">
    <property type="entry name" value="HTH_LYSR"/>
    <property type="match status" value="1"/>
</dbReference>
<evidence type="ECO:0000256" key="4">
    <source>
        <dbReference type="ARBA" id="ARBA00023163"/>
    </source>
</evidence>
<dbReference type="Gene3D" id="3.40.190.10">
    <property type="entry name" value="Periplasmic binding protein-like II"/>
    <property type="match status" value="2"/>
</dbReference>
<dbReference type="STRING" id="262209.AWH69_11380"/>
<keyword evidence="7" id="KW-1185">Reference proteome</keyword>
<dbReference type="CDD" id="cd08423">
    <property type="entry name" value="PBP2_LTTR_like_6"/>
    <property type="match status" value="1"/>
</dbReference>
<dbReference type="PANTHER" id="PTHR30346">
    <property type="entry name" value="TRANSCRIPTIONAL DUAL REGULATOR HCAR-RELATED"/>
    <property type="match status" value="1"/>
</dbReference>
<organism evidence="6 7">
    <name type="scientific">Janibacter melonis</name>
    <dbReference type="NCBI Taxonomy" id="262209"/>
    <lineage>
        <taxon>Bacteria</taxon>
        <taxon>Bacillati</taxon>
        <taxon>Actinomycetota</taxon>
        <taxon>Actinomycetes</taxon>
        <taxon>Micrococcales</taxon>
        <taxon>Intrasporangiaceae</taxon>
        <taxon>Janibacter</taxon>
    </lineage>
</organism>
<dbReference type="InterPro" id="IPR005119">
    <property type="entry name" value="LysR_subst-bd"/>
</dbReference>
<dbReference type="RefSeq" id="WP_068275562.1">
    <property type="nucleotide sequence ID" value="NZ_LQZG01000003.1"/>
</dbReference>
<dbReference type="PRINTS" id="PR00039">
    <property type="entry name" value="HTHLYSR"/>
</dbReference>
<proteinExistence type="inferred from homology"/>
<protein>
    <recommendedName>
        <fullName evidence="5">HTH lysR-type domain-containing protein</fullName>
    </recommendedName>
</protein>
<comment type="caution">
    <text evidence="6">The sequence shown here is derived from an EMBL/GenBank/DDBJ whole genome shotgun (WGS) entry which is preliminary data.</text>
</comment>
<evidence type="ECO:0000256" key="2">
    <source>
        <dbReference type="ARBA" id="ARBA00023015"/>
    </source>
</evidence>
<dbReference type="Pfam" id="PF00126">
    <property type="entry name" value="HTH_1"/>
    <property type="match status" value="1"/>
</dbReference>
<dbReference type="Proteomes" id="UP000076976">
    <property type="component" value="Unassembled WGS sequence"/>
</dbReference>
<evidence type="ECO:0000259" key="5">
    <source>
        <dbReference type="PROSITE" id="PS50931"/>
    </source>
</evidence>
<dbReference type="SUPFAM" id="SSF46785">
    <property type="entry name" value="Winged helix' DNA-binding domain"/>
    <property type="match status" value="1"/>
</dbReference>
<dbReference type="PANTHER" id="PTHR30346:SF29">
    <property type="entry name" value="LYSR SUBSTRATE-BINDING"/>
    <property type="match status" value="1"/>
</dbReference>
<evidence type="ECO:0000313" key="6">
    <source>
        <dbReference type="EMBL" id="OAB86985.1"/>
    </source>
</evidence>
<evidence type="ECO:0000256" key="1">
    <source>
        <dbReference type="ARBA" id="ARBA00009437"/>
    </source>
</evidence>
<keyword evidence="4" id="KW-0804">Transcription</keyword>
<evidence type="ECO:0000313" key="7">
    <source>
        <dbReference type="Proteomes" id="UP000076976"/>
    </source>
</evidence>
<dbReference type="Pfam" id="PF03466">
    <property type="entry name" value="LysR_substrate"/>
    <property type="match status" value="1"/>
</dbReference>
<gene>
    <name evidence="6" type="ORF">AWH69_11380</name>
</gene>
<dbReference type="GO" id="GO:0003677">
    <property type="term" value="F:DNA binding"/>
    <property type="evidence" value="ECO:0007669"/>
    <property type="project" value="UniProtKB-KW"/>
</dbReference>
<feature type="domain" description="HTH lysR-type" evidence="5">
    <location>
        <begin position="7"/>
        <end position="64"/>
    </location>
</feature>
<dbReference type="EMBL" id="LQZG01000003">
    <property type="protein sequence ID" value="OAB86985.1"/>
    <property type="molecule type" value="Genomic_DNA"/>
</dbReference>
<comment type="similarity">
    <text evidence="1">Belongs to the LysR transcriptional regulatory family.</text>
</comment>
<accession>A0A176QBB4</accession>
<sequence length="310" mass="32327">MDVAPALDPRRLLVFREVVRAGSISAGARRLGWTQPAVSQHLAALERAAGMPLLLRGPRGVEPTEPGRALMAHADAVAARLADASAELEAFADRATGRVRVAAFPSGAAVVLPPALRRLAEAHPAMRVDLVEAEPPQALDLVRAGDADLGLVFDYGSADEPAGDLVVVPVGSDATRLVLPRDHPLAGASGPADLGDLADDTWVAGCPRCSAHLVEAAGAAGFVPDVRHTTDDYVLAQALVAQGLGVTLLPETALQAYRHPDVVVRPARRTRARRHHLVHRPGAQHLPAVSAVVAALRESVPAGPVRRTAG</sequence>